<evidence type="ECO:0000313" key="3">
    <source>
        <dbReference type="Proteomes" id="UP000318297"/>
    </source>
</evidence>
<evidence type="ECO:0000256" key="1">
    <source>
        <dbReference type="SAM" id="SignalP"/>
    </source>
</evidence>
<keyword evidence="1" id="KW-0732">Signal</keyword>
<name>A0A561E8A7_9MICO</name>
<evidence type="ECO:0000313" key="2">
    <source>
        <dbReference type="EMBL" id="TWE11848.1"/>
    </source>
</evidence>
<proteinExistence type="predicted"/>
<feature type="chain" id="PRO_5038774945" description="Secreted protein" evidence="1">
    <location>
        <begin position="25"/>
        <end position="304"/>
    </location>
</feature>
<dbReference type="AlphaFoldDB" id="A0A561E8A7"/>
<sequence>MRTLRIAWTASAAFVMLNFSPVLATAETGEPCYGSVCGGVEDDGVYVGLSKTETSGLPPSTTVKISDHGQRVERRVSYEYSAPPACPNNDAENNEFDCVLSLTGCNNVADSNGPLSRIYRRAVMPPGQPPATWDYLGQTCWPDLVPNTIDKPRLTLAMIQSEFDRTPFTAPVIRIEPVGNRTLVNLPTYFTATFPAGGYGPGEVRTTTLLGHTVRIRPVFHTTTITLGDGTTLGPATSTGGGYPGGDLVHTYTHPGTVTTRATVVYSGQFSVDDQDWANLPGTATITGPAQALQVLQATNRLVR</sequence>
<protein>
    <recommendedName>
        <fullName evidence="4">Secreted protein</fullName>
    </recommendedName>
</protein>
<keyword evidence="3" id="KW-1185">Reference proteome</keyword>
<comment type="caution">
    <text evidence="2">The sequence shown here is derived from an EMBL/GenBank/DDBJ whole genome shotgun (WGS) entry which is preliminary data.</text>
</comment>
<organism evidence="2 3">
    <name type="scientific">Rudaeicoccus suwonensis</name>
    <dbReference type="NCBI Taxonomy" id="657409"/>
    <lineage>
        <taxon>Bacteria</taxon>
        <taxon>Bacillati</taxon>
        <taxon>Actinomycetota</taxon>
        <taxon>Actinomycetes</taxon>
        <taxon>Micrococcales</taxon>
        <taxon>Dermacoccaceae</taxon>
        <taxon>Rudaeicoccus</taxon>
    </lineage>
</organism>
<dbReference type="Proteomes" id="UP000318297">
    <property type="component" value="Unassembled WGS sequence"/>
</dbReference>
<evidence type="ECO:0008006" key="4">
    <source>
        <dbReference type="Google" id="ProtNLM"/>
    </source>
</evidence>
<accession>A0A561E8A7</accession>
<reference evidence="2 3" key="1">
    <citation type="submission" date="2019-06" db="EMBL/GenBank/DDBJ databases">
        <title>Sequencing the genomes of 1000 actinobacteria strains.</title>
        <authorList>
            <person name="Klenk H.-P."/>
        </authorList>
    </citation>
    <scope>NUCLEOTIDE SEQUENCE [LARGE SCALE GENOMIC DNA]</scope>
    <source>
        <strain evidence="2 3">DSM 19560</strain>
    </source>
</reference>
<feature type="signal peptide" evidence="1">
    <location>
        <begin position="1"/>
        <end position="24"/>
    </location>
</feature>
<gene>
    <name evidence="2" type="ORF">BKA23_0639</name>
</gene>
<dbReference type="EMBL" id="VIVQ01000001">
    <property type="protein sequence ID" value="TWE11848.1"/>
    <property type="molecule type" value="Genomic_DNA"/>
</dbReference>